<dbReference type="SMART" id="SM00267">
    <property type="entry name" value="GGDEF"/>
    <property type="match status" value="1"/>
</dbReference>
<dbReference type="Gene3D" id="3.30.450.20">
    <property type="entry name" value="PAS domain"/>
    <property type="match status" value="3"/>
</dbReference>
<evidence type="ECO:0000259" key="6">
    <source>
        <dbReference type="PROSITE" id="PS50887"/>
    </source>
</evidence>
<dbReference type="Pfam" id="PF22673">
    <property type="entry name" value="MCP-like_PDC_1"/>
    <property type="match status" value="1"/>
</dbReference>
<evidence type="ECO:0000259" key="7">
    <source>
        <dbReference type="PROSITE" id="PS51831"/>
    </source>
</evidence>
<dbReference type="InterPro" id="IPR029787">
    <property type="entry name" value="Nucleotide_cyclase"/>
</dbReference>
<feature type="domain" description="PAC" evidence="4">
    <location>
        <begin position="510"/>
        <end position="561"/>
    </location>
</feature>
<dbReference type="InterPro" id="IPR000160">
    <property type="entry name" value="GGDEF_dom"/>
</dbReference>
<dbReference type="PROSITE" id="PS51832">
    <property type="entry name" value="HD_GYP"/>
    <property type="match status" value="1"/>
</dbReference>
<dbReference type="SMART" id="SM00471">
    <property type="entry name" value="HDc"/>
    <property type="match status" value="1"/>
</dbReference>
<dbReference type="CDD" id="cd06225">
    <property type="entry name" value="HAMP"/>
    <property type="match status" value="1"/>
</dbReference>
<feature type="transmembrane region" description="Helical" evidence="2">
    <location>
        <begin position="334"/>
        <end position="351"/>
    </location>
</feature>
<dbReference type="InterPro" id="IPR037522">
    <property type="entry name" value="HD_GYP_dom"/>
</dbReference>
<dbReference type="Gene3D" id="6.10.340.10">
    <property type="match status" value="1"/>
</dbReference>
<keyword evidence="2" id="KW-0472">Membrane</keyword>
<feature type="transmembrane region" description="Helical" evidence="2">
    <location>
        <begin position="12"/>
        <end position="32"/>
    </location>
</feature>
<evidence type="ECO:0000256" key="1">
    <source>
        <dbReference type="SAM" id="Coils"/>
    </source>
</evidence>
<evidence type="ECO:0000313" key="10">
    <source>
        <dbReference type="Proteomes" id="UP001254848"/>
    </source>
</evidence>
<dbReference type="EC" id="2.7.7.65" evidence="9"/>
<name>A0ABU3P4I4_9FIRM</name>
<feature type="domain" description="HD" evidence="7">
    <location>
        <begin position="733"/>
        <end position="855"/>
    </location>
</feature>
<dbReference type="InterPro" id="IPR003660">
    <property type="entry name" value="HAMP_dom"/>
</dbReference>
<evidence type="ECO:0000259" key="3">
    <source>
        <dbReference type="PROSITE" id="PS50112"/>
    </source>
</evidence>
<dbReference type="InterPro" id="IPR000700">
    <property type="entry name" value="PAS-assoc_C"/>
</dbReference>
<dbReference type="PROSITE" id="PS50113">
    <property type="entry name" value="PAC"/>
    <property type="match status" value="1"/>
</dbReference>
<dbReference type="GO" id="GO:0052621">
    <property type="term" value="F:diguanylate cyclase activity"/>
    <property type="evidence" value="ECO:0007669"/>
    <property type="project" value="UniProtKB-EC"/>
</dbReference>
<dbReference type="CDD" id="cd12913">
    <property type="entry name" value="PDC1_MCP_like"/>
    <property type="match status" value="1"/>
</dbReference>
<dbReference type="CDD" id="cd00130">
    <property type="entry name" value="PAS"/>
    <property type="match status" value="1"/>
</dbReference>
<dbReference type="SUPFAM" id="SSF158472">
    <property type="entry name" value="HAMP domain-like"/>
    <property type="match status" value="1"/>
</dbReference>
<dbReference type="Pfam" id="PF00672">
    <property type="entry name" value="HAMP"/>
    <property type="match status" value="1"/>
</dbReference>
<dbReference type="InterPro" id="IPR043128">
    <property type="entry name" value="Rev_trsase/Diguanyl_cyclase"/>
</dbReference>
<dbReference type="SUPFAM" id="SSF109604">
    <property type="entry name" value="HD-domain/PDEase-like"/>
    <property type="match status" value="1"/>
</dbReference>
<dbReference type="InterPro" id="IPR035965">
    <property type="entry name" value="PAS-like_dom_sf"/>
</dbReference>
<dbReference type="SUPFAM" id="SSF55073">
    <property type="entry name" value="Nucleotide cyclase"/>
    <property type="match status" value="1"/>
</dbReference>
<dbReference type="Gene3D" id="1.10.3210.10">
    <property type="entry name" value="Hypothetical protein af1432"/>
    <property type="match status" value="1"/>
</dbReference>
<feature type="domain" description="HD-GYP" evidence="8">
    <location>
        <begin position="711"/>
        <end position="899"/>
    </location>
</feature>
<evidence type="ECO:0000256" key="2">
    <source>
        <dbReference type="SAM" id="Phobius"/>
    </source>
</evidence>
<keyword evidence="10" id="KW-1185">Reference proteome</keyword>
<dbReference type="SMART" id="SM00091">
    <property type="entry name" value="PAS"/>
    <property type="match status" value="1"/>
</dbReference>
<dbReference type="NCBIfam" id="TIGR00254">
    <property type="entry name" value="GGDEF"/>
    <property type="match status" value="1"/>
</dbReference>
<dbReference type="Pfam" id="PF00990">
    <property type="entry name" value="GGDEF"/>
    <property type="match status" value="1"/>
</dbReference>
<dbReference type="NCBIfam" id="TIGR00229">
    <property type="entry name" value="sensory_box"/>
    <property type="match status" value="1"/>
</dbReference>
<dbReference type="PROSITE" id="PS50112">
    <property type="entry name" value="PAS"/>
    <property type="match status" value="1"/>
</dbReference>
<feature type="domain" description="GGDEF" evidence="6">
    <location>
        <begin position="590"/>
        <end position="725"/>
    </location>
</feature>
<accession>A0ABU3P4I4</accession>
<dbReference type="InterPro" id="IPR000014">
    <property type="entry name" value="PAS"/>
</dbReference>
<feature type="coiled-coil region" evidence="1">
    <location>
        <begin position="406"/>
        <end position="433"/>
    </location>
</feature>
<reference evidence="9 10" key="1">
    <citation type="submission" date="2023-07" db="EMBL/GenBank/DDBJ databases">
        <title>The novel representative of Negativicutes class, Anaeroselena agilis gen. nov. sp. nov.</title>
        <authorList>
            <person name="Prokofeva M.I."/>
            <person name="Elcheninov A.G."/>
            <person name="Klyukina A."/>
            <person name="Kublanov I.V."/>
            <person name="Frolov E.N."/>
            <person name="Podosokorskaya O.A."/>
        </authorList>
    </citation>
    <scope>NUCLEOTIDE SEQUENCE [LARGE SCALE GENOMIC DNA]</scope>
    <source>
        <strain evidence="9 10">4137-cl</strain>
    </source>
</reference>
<dbReference type="SMART" id="SM00304">
    <property type="entry name" value="HAMP"/>
    <property type="match status" value="1"/>
</dbReference>
<evidence type="ECO:0000259" key="8">
    <source>
        <dbReference type="PROSITE" id="PS51832"/>
    </source>
</evidence>
<keyword evidence="2" id="KW-1133">Transmembrane helix</keyword>
<proteinExistence type="predicted"/>
<feature type="domain" description="HAMP" evidence="5">
    <location>
        <begin position="355"/>
        <end position="407"/>
    </location>
</feature>
<keyword evidence="9" id="KW-0808">Transferase</keyword>
<dbReference type="PROSITE" id="PS50885">
    <property type="entry name" value="HAMP"/>
    <property type="match status" value="1"/>
</dbReference>
<dbReference type="RefSeq" id="WP_413782407.1">
    <property type="nucleotide sequence ID" value="NZ_JAUOZS010000001.1"/>
</dbReference>
<gene>
    <name evidence="9" type="ORF">Q4T40_22275</name>
</gene>
<protein>
    <submittedName>
        <fullName evidence="9">Diguanylate cyclase</fullName>
        <ecNumber evidence="9">2.7.7.65</ecNumber>
    </submittedName>
</protein>
<dbReference type="CDD" id="cd00077">
    <property type="entry name" value="HDc"/>
    <property type="match status" value="1"/>
</dbReference>
<dbReference type="PANTHER" id="PTHR43155:SF2">
    <property type="entry name" value="CYCLIC DI-GMP PHOSPHODIESTERASE PA4108"/>
    <property type="match status" value="1"/>
</dbReference>
<organism evidence="9 10">
    <name type="scientific">Anaeroselena agilis</name>
    <dbReference type="NCBI Taxonomy" id="3063788"/>
    <lineage>
        <taxon>Bacteria</taxon>
        <taxon>Bacillati</taxon>
        <taxon>Bacillota</taxon>
        <taxon>Negativicutes</taxon>
        <taxon>Acetonemataceae</taxon>
        <taxon>Anaeroselena</taxon>
    </lineage>
</organism>
<sequence>MAAVKRSLRSLIIISFIALMVATIGLIGYFAFANWHSSTERMVSELQNNTNRVILSRIEGFISATEHVNGANRNLVGRKVIAMGDRRERAQYFASVLQATDEDVYSFTYGMENGEFYGARRNARGEIEVYENNAATGGRTRYYATTPGLETGSFVNETGLFDPRTRDWYKIAKTTGRPVFSPIYKHFVMDDLAISAACPIYGRDGALAGVLGTHITLSRLNGFLREAVQDQHAIAYIVEKDSGYLVANSLGRPNFSSRWDGIGRVALGEGDNPAVVAAWRRSLAAPGAAAPTSPDKDGLLVKVTGYNRDGLNWLIITAIPQEPFMAGFEKSLRFSLLIAALAIVLAVLIYAKSTAIVFRPVYDLIRTTERFSAGDFSERAQVVRKDEIGRLSLAFNRMADQIDALIHTLEERIAERTRELQETVRQLRDSEDDIRLLLDSTAEAIYGIDLDGNCTFCNASCLRMLKYDSQEELIGKNVHNQLHARCSDDTPITAEECRILQTLRSGERVHATDEVFWRSDGTFFPVEYFSYPQYRDGRVVGVVVTFFDISERKKSEAEVAYLSHHDQLTGLYNRRFYEGELLRLDTPDNLPMTIVVADVNGLKLVNDSLGHTVGDELLVKAAAALSRGCRSSDLVARLGGDEFVILLPRTTPAAAERIIRRIKNIAARETVGSVTVSLSFGYGTKMAAEEDIEEVFKKADDQMYRNKLFESPDILGKTIDTLIKNLHENNAMEESHSRRVADLCRRMGEALGLAPGDVDELGNLGLLHDIGKIAVADDILSKPGKLTDDEWAVVKRHSEIGYRILSTVNHLSELADYVLAHHERWDGGGYPKGLRGAEIPLPARIIHIADAYEAMTGYRSYRPTMTEEAAVAELQQGAGRQFDPALVEIFVEKVLGKPA</sequence>
<dbReference type="InterPro" id="IPR003607">
    <property type="entry name" value="HD/PDEase_dom"/>
</dbReference>
<dbReference type="InterPro" id="IPR006674">
    <property type="entry name" value="HD_domain"/>
</dbReference>
<dbReference type="EMBL" id="JAUOZS010000001">
    <property type="protein sequence ID" value="MDT8903969.1"/>
    <property type="molecule type" value="Genomic_DNA"/>
</dbReference>
<keyword evidence="9" id="KW-0548">Nucleotidyltransferase</keyword>
<evidence type="ECO:0000313" key="9">
    <source>
        <dbReference type="EMBL" id="MDT8903969.1"/>
    </source>
</evidence>
<dbReference type="PROSITE" id="PS51831">
    <property type="entry name" value="HD"/>
    <property type="match status" value="1"/>
</dbReference>
<feature type="domain" description="PAS" evidence="3">
    <location>
        <begin position="430"/>
        <end position="471"/>
    </location>
</feature>
<evidence type="ECO:0000259" key="4">
    <source>
        <dbReference type="PROSITE" id="PS50113"/>
    </source>
</evidence>
<evidence type="ECO:0000259" key="5">
    <source>
        <dbReference type="PROSITE" id="PS50885"/>
    </source>
</evidence>
<keyword evidence="2" id="KW-0812">Transmembrane</keyword>
<dbReference type="PANTHER" id="PTHR43155">
    <property type="entry name" value="CYCLIC DI-GMP PHOSPHODIESTERASE PA4108-RELATED"/>
    <property type="match status" value="1"/>
</dbReference>
<dbReference type="Pfam" id="PF13426">
    <property type="entry name" value="PAS_9"/>
    <property type="match status" value="1"/>
</dbReference>
<keyword evidence="1" id="KW-0175">Coiled coil</keyword>
<dbReference type="CDD" id="cd01949">
    <property type="entry name" value="GGDEF"/>
    <property type="match status" value="1"/>
</dbReference>
<dbReference type="PROSITE" id="PS50887">
    <property type="entry name" value="GGDEF"/>
    <property type="match status" value="1"/>
</dbReference>
<dbReference type="Proteomes" id="UP001254848">
    <property type="component" value="Unassembled WGS sequence"/>
</dbReference>
<dbReference type="Gene3D" id="3.30.70.270">
    <property type="match status" value="1"/>
</dbReference>
<comment type="caution">
    <text evidence="9">The sequence shown here is derived from an EMBL/GenBank/DDBJ whole genome shotgun (WGS) entry which is preliminary data.</text>
</comment>
<dbReference type="Pfam" id="PF13487">
    <property type="entry name" value="HD_5"/>
    <property type="match status" value="1"/>
</dbReference>
<dbReference type="SUPFAM" id="SSF55785">
    <property type="entry name" value="PYP-like sensor domain (PAS domain)"/>
    <property type="match status" value="1"/>
</dbReference>